<sequence>MKKKTETLNAFFASFFNNTDRPWAARSSELEDHDCRNSDFPFVDTEIVRDQLYELNVHKPVRPDGIQPRVLKELTDVTAGPLSITYQTSWESGEVPADWKLANVIPVYMKGVRDVPGNYRPVCLISVPGKIMEKVMLGAVGRHLKDNAIIRHSYMGLQRESPVTHPVEEGKVVDVVFLDFSKALHTVPYSILLNKASNCEMTSAMGEELAEQQAQRVVVNGATPGWRPITCGVPQGSILGPVLFNISDLDAGVERTMSSFVDDTRLGGSELVLGPRPRPDSREDEVKAPSTHCRGLSSSLAWPGGQQ</sequence>
<name>A0AAN7RPU3_MYCAM</name>
<protein>
    <recommendedName>
        <fullName evidence="2">Reverse transcriptase domain-containing protein</fullName>
    </recommendedName>
</protein>
<comment type="caution">
    <text evidence="3">The sequence shown here is derived from an EMBL/GenBank/DDBJ whole genome shotgun (WGS) entry which is preliminary data.</text>
</comment>
<dbReference type="EMBL" id="JAUNZN010000066">
    <property type="protein sequence ID" value="KAK4805636.1"/>
    <property type="molecule type" value="Genomic_DNA"/>
</dbReference>
<organism evidence="3 4">
    <name type="scientific">Mycteria americana</name>
    <name type="common">Wood stork</name>
    <dbReference type="NCBI Taxonomy" id="33587"/>
    <lineage>
        <taxon>Eukaryota</taxon>
        <taxon>Metazoa</taxon>
        <taxon>Chordata</taxon>
        <taxon>Craniata</taxon>
        <taxon>Vertebrata</taxon>
        <taxon>Euteleostomi</taxon>
        <taxon>Archelosauria</taxon>
        <taxon>Archosauria</taxon>
        <taxon>Dinosauria</taxon>
        <taxon>Saurischia</taxon>
        <taxon>Theropoda</taxon>
        <taxon>Coelurosauria</taxon>
        <taxon>Aves</taxon>
        <taxon>Neognathae</taxon>
        <taxon>Neoaves</taxon>
        <taxon>Aequornithes</taxon>
        <taxon>Ciconiiformes</taxon>
        <taxon>Ciconiidae</taxon>
        <taxon>Mycteria</taxon>
    </lineage>
</organism>
<feature type="domain" description="Reverse transcriptase" evidence="2">
    <location>
        <begin position="116"/>
        <end position="266"/>
    </location>
</feature>
<feature type="compositionally biased region" description="Basic and acidic residues" evidence="1">
    <location>
        <begin position="277"/>
        <end position="287"/>
    </location>
</feature>
<dbReference type="AlphaFoldDB" id="A0AAN7RPU3"/>
<dbReference type="Proteomes" id="UP001333110">
    <property type="component" value="Unassembled WGS sequence"/>
</dbReference>
<evidence type="ECO:0000259" key="2">
    <source>
        <dbReference type="Pfam" id="PF00078"/>
    </source>
</evidence>
<evidence type="ECO:0000313" key="3">
    <source>
        <dbReference type="EMBL" id="KAK4805636.1"/>
    </source>
</evidence>
<feature type="region of interest" description="Disordered" evidence="1">
    <location>
        <begin position="268"/>
        <end position="307"/>
    </location>
</feature>
<gene>
    <name evidence="3" type="ORF">QYF61_022394</name>
</gene>
<reference evidence="3 4" key="1">
    <citation type="journal article" date="2023" name="J. Hered.">
        <title>Chromosome-level genome of the wood stork (Mycteria americana) provides insight into avian chromosome evolution.</title>
        <authorList>
            <person name="Flamio R. Jr."/>
            <person name="Ramstad K.M."/>
        </authorList>
    </citation>
    <scope>NUCLEOTIDE SEQUENCE [LARGE SCALE GENOMIC DNA]</scope>
    <source>
        <strain evidence="3">JAX WOST 10</strain>
    </source>
</reference>
<dbReference type="InterPro" id="IPR000477">
    <property type="entry name" value="RT_dom"/>
</dbReference>
<evidence type="ECO:0000313" key="4">
    <source>
        <dbReference type="Proteomes" id="UP001333110"/>
    </source>
</evidence>
<accession>A0AAN7RPU3</accession>
<dbReference type="PANTHER" id="PTHR33332">
    <property type="entry name" value="REVERSE TRANSCRIPTASE DOMAIN-CONTAINING PROTEIN"/>
    <property type="match status" value="1"/>
</dbReference>
<proteinExistence type="predicted"/>
<evidence type="ECO:0000256" key="1">
    <source>
        <dbReference type="SAM" id="MobiDB-lite"/>
    </source>
</evidence>
<keyword evidence="4" id="KW-1185">Reference proteome</keyword>
<dbReference type="Pfam" id="PF00078">
    <property type="entry name" value="RVT_1"/>
    <property type="match status" value="1"/>
</dbReference>